<dbReference type="InterPro" id="IPR018958">
    <property type="entry name" value="Knr4/Smi1-like_dom"/>
</dbReference>
<reference evidence="2 3" key="1">
    <citation type="submission" date="2023-04" db="EMBL/GenBank/DDBJ databases">
        <title>Streptomyces chengmaiensis sp. nov. isolated from the stem of mangrove plant in Hainan.</title>
        <authorList>
            <person name="Huang X."/>
            <person name="Zhou S."/>
            <person name="Chu X."/>
            <person name="Xie Y."/>
            <person name="Lin Y."/>
        </authorList>
    </citation>
    <scope>NUCLEOTIDE SEQUENCE [LARGE SCALE GENOMIC DNA]</scope>
    <source>
        <strain evidence="2 3">HNM0663</strain>
    </source>
</reference>
<dbReference type="Proteomes" id="UP001223144">
    <property type="component" value="Unassembled WGS sequence"/>
</dbReference>
<sequence length="645" mass="71283">MTTHTTTDTTTDTAFDWRSFLARWSEEWADAHHPGELDDEADEAALRRRWLGSEPVPAARITALEERLGRRLPPSYRGFLEVADGWRCVGDSVWVLCGSEGVRWHEDALGMTEAYADGEDDQLAGMWARALEVDVESDMTWLLLDPGDVDGDGEWAVYVYKGWAGECPDRYASFWDYMQARYREFHASAANRPEGREFDNATTRALDASVEQARRDALRGDWERAEAALAEAASYGRPGARAMHEQITALRGDTRSLQFAGLACDPVYAAEVVPVLAAAHVERHRHVESRRDKDAWWLQRFMQAPDVVQETGREVLRQMREGAYRYAAAGSFGRAVEAAREQARWGETDAAWRTLTDALPGWQPVGPDHIAPVGLLADRVLGPLLTPERCRELLATPRGGESGDVPAPAPDLDPGGLAWLTEPDPRGWDGACRFVLVEGAAPGELPAHLADDGDQAALLHDPMDRWEAEQKFRVNRPSSTYDDKALTAVGRAGPGWSFAFDARPNPFNEQRFTSPAAAASRGTRAVVVWYEPARPDWSPGYFHLSVAVNGEERYAFTALGSEIRRSGAIPPALAPDRFSTSGQWDERAALEAIAAEFGVSLPRFALTEGRLHAFTTRSWTRQPGPGEAYVVMGFGPLTDDADPPR</sequence>
<name>A0ABT6HQI4_9ACTN</name>
<dbReference type="InterPro" id="IPR037883">
    <property type="entry name" value="Knr4/Smi1-like_sf"/>
</dbReference>
<accession>A0ABT6HQI4</accession>
<comment type="caution">
    <text evidence="2">The sequence shown here is derived from an EMBL/GenBank/DDBJ whole genome shotgun (WGS) entry which is preliminary data.</text>
</comment>
<dbReference type="Pfam" id="PF09346">
    <property type="entry name" value="SMI1_KNR4"/>
    <property type="match status" value="1"/>
</dbReference>
<organism evidence="2 3">
    <name type="scientific">Streptomyces chengmaiensis</name>
    <dbReference type="NCBI Taxonomy" id="3040919"/>
    <lineage>
        <taxon>Bacteria</taxon>
        <taxon>Bacillati</taxon>
        <taxon>Actinomycetota</taxon>
        <taxon>Actinomycetes</taxon>
        <taxon>Kitasatosporales</taxon>
        <taxon>Streptomycetaceae</taxon>
        <taxon>Streptomyces</taxon>
    </lineage>
</organism>
<dbReference type="EMBL" id="JARWBG010000022">
    <property type="protein sequence ID" value="MDH2390988.1"/>
    <property type="molecule type" value="Genomic_DNA"/>
</dbReference>
<keyword evidence="3" id="KW-1185">Reference proteome</keyword>
<feature type="domain" description="Knr4/Smi1-like" evidence="1">
    <location>
        <begin position="55"/>
        <end position="180"/>
    </location>
</feature>
<evidence type="ECO:0000313" key="2">
    <source>
        <dbReference type="EMBL" id="MDH2390988.1"/>
    </source>
</evidence>
<dbReference type="SUPFAM" id="SSF160631">
    <property type="entry name" value="SMI1/KNR4-like"/>
    <property type="match status" value="1"/>
</dbReference>
<gene>
    <name evidence="2" type="ORF">QCN29_19775</name>
</gene>
<dbReference type="Gene3D" id="3.40.1580.10">
    <property type="entry name" value="SMI1/KNR4-like"/>
    <property type="match status" value="1"/>
</dbReference>
<dbReference type="RefSeq" id="WP_279929684.1">
    <property type="nucleotide sequence ID" value="NZ_JARWBG010000022.1"/>
</dbReference>
<evidence type="ECO:0000259" key="1">
    <source>
        <dbReference type="SMART" id="SM00860"/>
    </source>
</evidence>
<protein>
    <submittedName>
        <fullName evidence="2">SMI1/KNR4 family protein</fullName>
    </submittedName>
</protein>
<evidence type="ECO:0000313" key="3">
    <source>
        <dbReference type="Proteomes" id="UP001223144"/>
    </source>
</evidence>
<proteinExistence type="predicted"/>
<dbReference type="SMART" id="SM00860">
    <property type="entry name" value="SMI1_KNR4"/>
    <property type="match status" value="1"/>
</dbReference>